<evidence type="ECO:0000256" key="1">
    <source>
        <dbReference type="ARBA" id="ARBA00005384"/>
    </source>
</evidence>
<reference evidence="8" key="1">
    <citation type="submission" date="2019-06" db="EMBL/GenBank/DDBJ databases">
        <authorList>
            <person name="Murdoch R.W."/>
            <person name="Fathepure B."/>
        </authorList>
    </citation>
    <scope>NUCLEOTIDE SEQUENCE</scope>
</reference>
<dbReference type="GO" id="GO:0030170">
    <property type="term" value="F:pyridoxal phosphate binding"/>
    <property type="evidence" value="ECO:0007669"/>
    <property type="project" value="InterPro"/>
</dbReference>
<keyword evidence="5" id="KW-0804">Transcription</keyword>
<dbReference type="SUPFAM" id="SSF53383">
    <property type="entry name" value="PLP-dependent transferases"/>
    <property type="match status" value="1"/>
</dbReference>
<gene>
    <name evidence="8" type="primary">gabR</name>
    <name evidence="8" type="ORF">KBTEX_00429</name>
</gene>
<dbReference type="Pfam" id="PF00155">
    <property type="entry name" value="Aminotran_1_2"/>
    <property type="match status" value="1"/>
</dbReference>
<evidence type="ECO:0000256" key="2">
    <source>
        <dbReference type="ARBA" id="ARBA00022898"/>
    </source>
</evidence>
<dbReference type="PANTHER" id="PTHR46577:SF1">
    <property type="entry name" value="HTH-TYPE TRANSCRIPTIONAL REGULATORY PROTEIN GABR"/>
    <property type="match status" value="1"/>
</dbReference>
<evidence type="ECO:0000256" key="5">
    <source>
        <dbReference type="ARBA" id="ARBA00023163"/>
    </source>
</evidence>
<dbReference type="GO" id="GO:0003700">
    <property type="term" value="F:DNA-binding transcription factor activity"/>
    <property type="evidence" value="ECO:0007669"/>
    <property type="project" value="InterPro"/>
</dbReference>
<comment type="similarity">
    <text evidence="1">In the C-terminal section; belongs to the class-I pyridoxal-phosphate-dependent aminotransferase family.</text>
</comment>
<evidence type="ECO:0000256" key="3">
    <source>
        <dbReference type="ARBA" id="ARBA00023015"/>
    </source>
</evidence>
<evidence type="ECO:0000313" key="8">
    <source>
        <dbReference type="EMBL" id="QEA04126.1"/>
    </source>
</evidence>
<dbReference type="CDD" id="cd00609">
    <property type="entry name" value="AAT_like"/>
    <property type="match status" value="1"/>
</dbReference>
<organism evidence="8">
    <name type="scientific">uncultured organism</name>
    <dbReference type="NCBI Taxonomy" id="155900"/>
    <lineage>
        <taxon>unclassified sequences</taxon>
        <taxon>environmental samples</taxon>
    </lineage>
</organism>
<dbReference type="PANTHER" id="PTHR46577">
    <property type="entry name" value="HTH-TYPE TRANSCRIPTIONAL REGULATORY PROTEIN GABR"/>
    <property type="match status" value="1"/>
</dbReference>
<dbReference type="AlphaFoldDB" id="A0A5B8R687"/>
<dbReference type="Gene3D" id="1.10.10.10">
    <property type="entry name" value="Winged helix-like DNA-binding domain superfamily/Winged helix DNA-binding domain"/>
    <property type="match status" value="1"/>
</dbReference>
<dbReference type="InterPro" id="IPR015421">
    <property type="entry name" value="PyrdxlP-dep_Trfase_major"/>
</dbReference>
<dbReference type="InterPro" id="IPR036388">
    <property type="entry name" value="WH-like_DNA-bd_sf"/>
</dbReference>
<feature type="region of interest" description="Disordered" evidence="6">
    <location>
        <begin position="85"/>
        <end position="112"/>
    </location>
</feature>
<dbReference type="InterPro" id="IPR000524">
    <property type="entry name" value="Tscrpt_reg_HTH_GntR"/>
</dbReference>
<dbReference type="SUPFAM" id="SSF46785">
    <property type="entry name" value="Winged helix' DNA-binding domain"/>
    <property type="match status" value="1"/>
</dbReference>
<accession>A0A5B8R687</accession>
<feature type="domain" description="HTH gntR-type" evidence="7">
    <location>
        <begin position="20"/>
        <end position="88"/>
    </location>
</feature>
<dbReference type="EMBL" id="MN079080">
    <property type="protein sequence ID" value="QEA04126.1"/>
    <property type="molecule type" value="Genomic_DNA"/>
</dbReference>
<dbReference type="PROSITE" id="PS50949">
    <property type="entry name" value="HTH_GNTR"/>
    <property type="match status" value="1"/>
</dbReference>
<dbReference type="InterPro" id="IPR004839">
    <property type="entry name" value="Aminotransferase_I/II_large"/>
</dbReference>
<sequence length="494" mass="54589">MLLSDLLLQYMQQRTEWTRLPVRRRVYAALRQAILEERLAPGAKLPATRTLARELGLARNTVMRAYEQLEAEGYVRGHTGAGTFVTDTLPRDAPSVPAPPRREAGHAPGLSRRGADIAAHPASSTLQSGAFVPGIPDVAAFPFRVWRRLLGRYMNSDHSRLMQYASGGYGPLKAVLAEHLKVSRMISCDPRQILIVGGAHQGLDLCARMLADPGDEAWMEDPGYWGARNVLRAAGLRLRAIPVDADGIAPQPSDWRRPPRLIFTSPSYQLPTGAVLSLGRRRLLLEQASAADAWIIEDDYDNELRYNREPIASLYGLSSTNRVIYVGTFSKVMYPGLRLAYLVVPPELVEPLSTANAELFREGRLVEQAALAEFIESGRFSAHIRRMRQIYAERQEALRTSLETRLGDAVSVSGGQGGIHLTYHFREALDDERVSRDALSEGIVARPLSLYYHDTAAARPGLVLGYATVTPQRIADASAALARVVERRLDAKGR</sequence>
<dbReference type="CDD" id="cd07377">
    <property type="entry name" value="WHTH_GntR"/>
    <property type="match status" value="1"/>
</dbReference>
<proteinExistence type="inferred from homology"/>
<dbReference type="InterPro" id="IPR015424">
    <property type="entry name" value="PyrdxlP-dep_Trfase"/>
</dbReference>
<keyword evidence="3" id="KW-0805">Transcription regulation</keyword>
<evidence type="ECO:0000256" key="4">
    <source>
        <dbReference type="ARBA" id="ARBA00023125"/>
    </source>
</evidence>
<name>A0A5B8R687_9ZZZZ</name>
<dbReference type="SMART" id="SM00345">
    <property type="entry name" value="HTH_GNTR"/>
    <property type="match status" value="1"/>
</dbReference>
<protein>
    <submittedName>
        <fullName evidence="8">HTH-type transcriptional regulatory protein GabR</fullName>
    </submittedName>
</protein>
<dbReference type="PRINTS" id="PR00035">
    <property type="entry name" value="HTHGNTR"/>
</dbReference>
<dbReference type="GO" id="GO:0003677">
    <property type="term" value="F:DNA binding"/>
    <property type="evidence" value="ECO:0007669"/>
    <property type="project" value="UniProtKB-KW"/>
</dbReference>
<keyword evidence="2" id="KW-0663">Pyridoxal phosphate</keyword>
<dbReference type="Pfam" id="PF00392">
    <property type="entry name" value="GntR"/>
    <property type="match status" value="1"/>
</dbReference>
<evidence type="ECO:0000259" key="7">
    <source>
        <dbReference type="PROSITE" id="PS50949"/>
    </source>
</evidence>
<evidence type="ECO:0000256" key="6">
    <source>
        <dbReference type="SAM" id="MobiDB-lite"/>
    </source>
</evidence>
<dbReference type="InterPro" id="IPR051446">
    <property type="entry name" value="HTH_trans_reg/aminotransferase"/>
</dbReference>
<dbReference type="InterPro" id="IPR036390">
    <property type="entry name" value="WH_DNA-bd_sf"/>
</dbReference>
<keyword evidence="4" id="KW-0238">DNA-binding</keyword>
<dbReference type="Gene3D" id="3.40.640.10">
    <property type="entry name" value="Type I PLP-dependent aspartate aminotransferase-like (Major domain)"/>
    <property type="match status" value="1"/>
</dbReference>